<evidence type="ECO:0000313" key="2">
    <source>
        <dbReference type="EMBL" id="KAJ1125169.1"/>
    </source>
</evidence>
<feature type="region of interest" description="Disordered" evidence="1">
    <location>
        <begin position="53"/>
        <end position="104"/>
    </location>
</feature>
<organism evidence="2 3">
    <name type="scientific">Pleurodeles waltl</name>
    <name type="common">Iberian ribbed newt</name>
    <dbReference type="NCBI Taxonomy" id="8319"/>
    <lineage>
        <taxon>Eukaryota</taxon>
        <taxon>Metazoa</taxon>
        <taxon>Chordata</taxon>
        <taxon>Craniata</taxon>
        <taxon>Vertebrata</taxon>
        <taxon>Euteleostomi</taxon>
        <taxon>Amphibia</taxon>
        <taxon>Batrachia</taxon>
        <taxon>Caudata</taxon>
        <taxon>Salamandroidea</taxon>
        <taxon>Salamandridae</taxon>
        <taxon>Pleurodelinae</taxon>
        <taxon>Pleurodeles</taxon>
    </lineage>
</organism>
<evidence type="ECO:0000313" key="3">
    <source>
        <dbReference type="Proteomes" id="UP001066276"/>
    </source>
</evidence>
<reference evidence="2" key="1">
    <citation type="journal article" date="2022" name="bioRxiv">
        <title>Sequencing and chromosome-scale assembly of the giantPleurodeles waltlgenome.</title>
        <authorList>
            <person name="Brown T."/>
            <person name="Elewa A."/>
            <person name="Iarovenko S."/>
            <person name="Subramanian E."/>
            <person name="Araus A.J."/>
            <person name="Petzold A."/>
            <person name="Susuki M."/>
            <person name="Suzuki K.-i.T."/>
            <person name="Hayashi T."/>
            <person name="Toyoda A."/>
            <person name="Oliveira C."/>
            <person name="Osipova E."/>
            <person name="Leigh N.D."/>
            <person name="Simon A."/>
            <person name="Yun M.H."/>
        </authorList>
    </citation>
    <scope>NUCLEOTIDE SEQUENCE</scope>
    <source>
        <strain evidence="2">20211129_DDA</strain>
        <tissue evidence="2">Liver</tissue>
    </source>
</reference>
<name>A0AAV7PDB4_PLEWA</name>
<proteinExistence type="predicted"/>
<evidence type="ECO:0000256" key="1">
    <source>
        <dbReference type="SAM" id="MobiDB-lite"/>
    </source>
</evidence>
<sequence>MEGYHCVARDIGLETQEPILGSPQPWTRRKIDETLGAKDYSLTQCGGHRHLESMDDPCGTSQLLQGPPLSGRQHNGRSVIGPGLEQGGNHRQTGPSVPPGQTAQVTKTQVGLAPHGLDMEKSRAKQVDMQVEAPGLAHSLWEM</sequence>
<dbReference type="EMBL" id="JANPWB010000011">
    <property type="protein sequence ID" value="KAJ1125169.1"/>
    <property type="molecule type" value="Genomic_DNA"/>
</dbReference>
<gene>
    <name evidence="2" type="ORF">NDU88_003605</name>
</gene>
<comment type="caution">
    <text evidence="2">The sequence shown here is derived from an EMBL/GenBank/DDBJ whole genome shotgun (WGS) entry which is preliminary data.</text>
</comment>
<dbReference type="Proteomes" id="UP001066276">
    <property type="component" value="Chromosome 7"/>
</dbReference>
<dbReference type="AlphaFoldDB" id="A0AAV7PDB4"/>
<keyword evidence="3" id="KW-1185">Reference proteome</keyword>
<protein>
    <submittedName>
        <fullName evidence="2">Uncharacterized protein</fullName>
    </submittedName>
</protein>
<accession>A0AAV7PDB4</accession>
<feature type="compositionally biased region" description="Polar residues" evidence="1">
    <location>
        <begin position="89"/>
        <end position="104"/>
    </location>
</feature>